<proteinExistence type="predicted"/>
<dbReference type="GeneID" id="25476388"/>
<sequence>QRLEQPSQLQPRQRLDQPPQPQPRPRQRQRPQQQPQPQPQHQPQQQQQQQQQQEAEVQRGYPPQPQPRRKEQELQPPQAGAKAEAGSEEAAAKSEKKWDEAEAAEGKRTGARRRKAAAHARQDAELLLARHSVAAVPPFPSQAEAAAMQELQQPEVDPVQQQQNLLRLSRKDLGCLPQELQQDVSEASSTLSALRRQVGEQQERLSRLQEKAANEEKSISEKLAILRETPRPQRPTSNPILQQLLRLQGNFDAKRRKIDEEKEKLDDLTRKLDAMKYSPHQDGRTVLLWLQHACGGQQISVAAAAAVAAAEVVLERHLEGLELQATAEEAAAASRLYDYLWEKMKSSKARLNDLVAQRKETQQYRQQQTLGHQLRSEVSRAIKTISEASKSQRRRRWVEGVADAAVSRQQTQTLIDKLKSSVDSARDVLGQLMHGSSSQKPQSQGEALLDIETVEKVFIQNGEALQGVHEGKGEDADLELCRALDGAVQTCRKAVELLQGYLDPQWEGRSDRLQQQLLRAAGEVTAAAKECEDLITTTAPISSKERQRRARLEDTFLSAVSVFVTTEGMATAAHTQLQRVAGLAVAPERPSTAAARLEEVLKKTKEEFFGAVFAVGGAWNRAVTQLSRQHSFSEGKKQKAESEGDSAAATKHGAEAEHAQEASKALQTNAKTLLKKLQSAGVPREALTALYEASKDPRHR</sequence>
<dbReference type="RefSeq" id="XP_013437519.1">
    <property type="nucleotide sequence ID" value="XM_013582065.1"/>
</dbReference>
<feature type="region of interest" description="Disordered" evidence="2">
    <location>
        <begin position="1"/>
        <end position="123"/>
    </location>
</feature>
<feature type="compositionally biased region" description="Basic residues" evidence="2">
    <location>
        <begin position="109"/>
        <end position="118"/>
    </location>
</feature>
<dbReference type="Proteomes" id="UP000030754">
    <property type="component" value="Unassembled WGS sequence"/>
</dbReference>
<evidence type="ECO:0000313" key="3">
    <source>
        <dbReference type="EMBL" id="CDJ69052.1"/>
    </source>
</evidence>
<feature type="compositionally biased region" description="Basic and acidic residues" evidence="2">
    <location>
        <begin position="631"/>
        <end position="642"/>
    </location>
</feature>
<keyword evidence="4" id="KW-1185">Reference proteome</keyword>
<evidence type="ECO:0000256" key="2">
    <source>
        <dbReference type="SAM" id="MobiDB-lite"/>
    </source>
</evidence>
<reference evidence="3" key="2">
    <citation type="submission" date="2013-10" db="EMBL/GenBank/DDBJ databases">
        <authorList>
            <person name="Aslett M."/>
        </authorList>
    </citation>
    <scope>NUCLEOTIDE SEQUENCE [LARGE SCALE GENOMIC DNA]</scope>
    <source>
        <strain evidence="3">Houghton</strain>
    </source>
</reference>
<feature type="compositionally biased region" description="Low complexity" evidence="2">
    <location>
        <begin position="41"/>
        <end position="53"/>
    </location>
</feature>
<accession>U6MXV6</accession>
<feature type="region of interest" description="Disordered" evidence="2">
    <location>
        <begin position="629"/>
        <end position="667"/>
    </location>
</feature>
<feature type="compositionally biased region" description="Low complexity" evidence="2">
    <location>
        <begin position="74"/>
        <end position="84"/>
    </location>
</feature>
<dbReference type="OrthoDB" id="10511015at2759"/>
<feature type="compositionally biased region" description="Basic and acidic residues" evidence="2">
    <location>
        <begin position="90"/>
        <end position="108"/>
    </location>
</feature>
<gene>
    <name evidence="3" type="ORF">ENH_00062500</name>
</gene>
<evidence type="ECO:0000313" key="4">
    <source>
        <dbReference type="Proteomes" id="UP000030754"/>
    </source>
</evidence>
<dbReference type="VEuPathDB" id="ToxoDB:ENH_00062500"/>
<name>U6MXV6_9EIME</name>
<evidence type="ECO:0000256" key="1">
    <source>
        <dbReference type="SAM" id="Coils"/>
    </source>
</evidence>
<reference evidence="3" key="1">
    <citation type="submission" date="2013-10" db="EMBL/GenBank/DDBJ databases">
        <title>Genomic analysis of the causative agents of coccidiosis in chickens.</title>
        <authorList>
            <person name="Reid A.J."/>
            <person name="Blake D."/>
            <person name="Billington K."/>
            <person name="Browne H."/>
            <person name="Dunn M."/>
            <person name="Hung S."/>
            <person name="Kawahara F."/>
            <person name="Miranda-Saavedra D."/>
            <person name="Mourier T."/>
            <person name="Nagra H."/>
            <person name="Otto T.D."/>
            <person name="Rawlings N."/>
            <person name="Sanchez A."/>
            <person name="Sanders M."/>
            <person name="Subramaniam C."/>
            <person name="Tay Y."/>
            <person name="Dear P."/>
            <person name="Doerig C."/>
            <person name="Gruber A."/>
            <person name="Parkinson J."/>
            <person name="Shirley M."/>
            <person name="Wan K.L."/>
            <person name="Berriman M."/>
            <person name="Tomley F."/>
            <person name="Pain A."/>
        </authorList>
    </citation>
    <scope>NUCLEOTIDE SEQUENCE [LARGE SCALE GENOMIC DNA]</scope>
    <source>
        <strain evidence="3">Houghton</strain>
    </source>
</reference>
<feature type="coiled-coil region" evidence="1">
    <location>
        <begin position="184"/>
        <end position="218"/>
    </location>
</feature>
<feature type="compositionally biased region" description="Low complexity" evidence="2">
    <location>
        <begin position="1"/>
        <end position="12"/>
    </location>
</feature>
<feature type="coiled-coil region" evidence="1">
    <location>
        <begin position="244"/>
        <end position="278"/>
    </location>
</feature>
<dbReference type="AlphaFoldDB" id="U6MXV6"/>
<feature type="non-terminal residue" evidence="3">
    <location>
        <position position="1"/>
    </location>
</feature>
<keyword evidence="1" id="KW-0175">Coiled coil</keyword>
<feature type="compositionally biased region" description="Basic and acidic residues" evidence="2">
    <location>
        <begin position="652"/>
        <end position="661"/>
    </location>
</feature>
<dbReference type="EMBL" id="HG725644">
    <property type="protein sequence ID" value="CDJ69052.1"/>
    <property type="molecule type" value="Genomic_DNA"/>
</dbReference>
<organism evidence="3 4">
    <name type="scientific">Eimeria necatrix</name>
    <dbReference type="NCBI Taxonomy" id="51315"/>
    <lineage>
        <taxon>Eukaryota</taxon>
        <taxon>Sar</taxon>
        <taxon>Alveolata</taxon>
        <taxon>Apicomplexa</taxon>
        <taxon>Conoidasida</taxon>
        <taxon>Coccidia</taxon>
        <taxon>Eucoccidiorida</taxon>
        <taxon>Eimeriorina</taxon>
        <taxon>Eimeriidae</taxon>
        <taxon>Eimeria</taxon>
    </lineage>
</organism>
<protein>
    <submittedName>
        <fullName evidence="3">Uncharacterized protein</fullName>
    </submittedName>
</protein>